<feature type="compositionally biased region" description="Polar residues" evidence="7">
    <location>
        <begin position="436"/>
        <end position="447"/>
    </location>
</feature>
<keyword evidence="4" id="KW-0508">mRNA splicing</keyword>
<evidence type="ECO:0000256" key="1">
    <source>
        <dbReference type="ARBA" id="ARBA00004123"/>
    </source>
</evidence>
<comment type="subcellular location">
    <subcellularLocation>
        <location evidence="1">Nucleus</location>
    </subcellularLocation>
</comment>
<evidence type="ECO:0000256" key="5">
    <source>
        <dbReference type="ARBA" id="ARBA00023242"/>
    </source>
</evidence>
<keyword evidence="6" id="KW-0175">Coiled coil</keyword>
<feature type="region of interest" description="Disordered" evidence="7">
    <location>
        <begin position="425"/>
        <end position="471"/>
    </location>
</feature>
<feature type="coiled-coil region" evidence="6">
    <location>
        <begin position="39"/>
        <end position="105"/>
    </location>
</feature>
<evidence type="ECO:0000313" key="8">
    <source>
        <dbReference type="EMBL" id="SVE70127.1"/>
    </source>
</evidence>
<evidence type="ECO:0000256" key="4">
    <source>
        <dbReference type="ARBA" id="ARBA00023187"/>
    </source>
</evidence>
<evidence type="ECO:0000256" key="3">
    <source>
        <dbReference type="ARBA" id="ARBA00022664"/>
    </source>
</evidence>
<sequence>MNFKKSSPQETEEKHKQSPVCNPCNPDYARRENFILMRLNSKEQEIQDLIVQIQELKTSQANHNLKSFFMDPALNLLVKQLRKELDNAKASMEETQNELSAWKFTPDSNTGKRLMAKCRLLYQENEELGRMISSGRLAKLEGDLALQRNFSEEMKKSQSELDEFLLELDEDVEGMQSSIYLLQKQLRQTREQLLSVQRENDVLRNVKGSEKLEENCQADERYNGLVDGIIHGSYSSRLENVRNIIESRNLAETDKKLRSINNSPKHSSDVENHQQELEKDTNILATAIDRCTVYSLEKSEGNSQILTTKTEGILRDVSLSVDTDKTEDFEEKQKARNGIGSCSHGDSVSKLTNFNRFVDEDSLYTLPTSSCSNTSLTPTTLQDEKCHTLNDQATVAPNAIENSVLEIVAIEDDFGNSRKRTANQAVVEEESGRFSPPSSSDNVTAKSPNVLDIIGPQSGLKSKRRRPSSDS</sequence>
<feature type="region of interest" description="Disordered" evidence="7">
    <location>
        <begin position="1"/>
        <end position="24"/>
    </location>
</feature>
<organism evidence="8">
    <name type="scientific">Eubosmina coregoni</name>
    <dbReference type="NCBI Taxonomy" id="186181"/>
    <lineage>
        <taxon>Eukaryota</taxon>
        <taxon>Metazoa</taxon>
        <taxon>Ecdysozoa</taxon>
        <taxon>Arthropoda</taxon>
        <taxon>Crustacea</taxon>
        <taxon>Branchiopoda</taxon>
        <taxon>Diplostraca</taxon>
        <taxon>Cladocera</taxon>
        <taxon>Anomopoda</taxon>
        <taxon>Bosminidae</taxon>
        <taxon>Eubosmina</taxon>
    </lineage>
</organism>
<dbReference type="PANTHER" id="PTHR15217">
    <property type="entry name" value="WILMS' TUMOR 1-ASSOCIATING PROTEIN"/>
    <property type="match status" value="1"/>
</dbReference>
<feature type="region of interest" description="Disordered" evidence="7">
    <location>
        <begin position="255"/>
        <end position="276"/>
    </location>
</feature>
<accession>A0A4Y7LLR6</accession>
<evidence type="ECO:0000256" key="6">
    <source>
        <dbReference type="SAM" id="Coils"/>
    </source>
</evidence>
<keyword evidence="5" id="KW-0539">Nucleus</keyword>
<dbReference type="GO" id="GO:0006397">
    <property type="term" value="P:mRNA processing"/>
    <property type="evidence" value="ECO:0007669"/>
    <property type="project" value="UniProtKB-KW"/>
</dbReference>
<evidence type="ECO:0000256" key="7">
    <source>
        <dbReference type="SAM" id="MobiDB-lite"/>
    </source>
</evidence>
<dbReference type="GO" id="GO:0000381">
    <property type="term" value="P:regulation of alternative mRNA splicing, via spliceosome"/>
    <property type="evidence" value="ECO:0007669"/>
    <property type="project" value="InterPro"/>
</dbReference>
<gene>
    <name evidence="8" type="primary">EOG090X0FYD</name>
</gene>
<feature type="compositionally biased region" description="Basic and acidic residues" evidence="7">
    <location>
        <begin position="266"/>
        <end position="276"/>
    </location>
</feature>
<dbReference type="GO" id="GO:0005634">
    <property type="term" value="C:nucleus"/>
    <property type="evidence" value="ECO:0007669"/>
    <property type="project" value="UniProtKB-SubCell"/>
</dbReference>
<proteinExistence type="evidence at transcript level"/>
<dbReference type="PANTHER" id="PTHR15217:SF0">
    <property type="entry name" value="PRE-MRNA-SPLICING REGULATOR WTAP"/>
    <property type="match status" value="1"/>
</dbReference>
<reference evidence="8" key="1">
    <citation type="submission" date="2018-08" db="EMBL/GenBank/DDBJ databases">
        <authorList>
            <person name="Cornetti L."/>
        </authorList>
    </citation>
    <scope>NUCLEOTIDE SEQUENCE</scope>
    <source>
        <strain evidence="8">FI-BAL1-1</strain>
    </source>
</reference>
<comment type="similarity">
    <text evidence="2">Belongs to the fl(2)d family.</text>
</comment>
<protein>
    <submittedName>
        <fullName evidence="8">EOG090X0FYD</fullName>
    </submittedName>
</protein>
<keyword evidence="3" id="KW-0507">mRNA processing</keyword>
<dbReference type="EMBL" id="LR000508">
    <property type="protein sequence ID" value="SVE70127.1"/>
    <property type="molecule type" value="mRNA"/>
</dbReference>
<dbReference type="AlphaFoldDB" id="A0A4Y7LLR6"/>
<dbReference type="GO" id="GO:0016556">
    <property type="term" value="P:mRNA modification"/>
    <property type="evidence" value="ECO:0007669"/>
    <property type="project" value="InterPro"/>
</dbReference>
<dbReference type="Pfam" id="PF17098">
    <property type="entry name" value="Wtap"/>
    <property type="match status" value="1"/>
</dbReference>
<feature type="compositionally biased region" description="Basic residues" evidence="7">
    <location>
        <begin position="461"/>
        <end position="471"/>
    </location>
</feature>
<name>A0A4Y7LLR6_9CRUS</name>
<dbReference type="GO" id="GO:0008380">
    <property type="term" value="P:RNA splicing"/>
    <property type="evidence" value="ECO:0007669"/>
    <property type="project" value="UniProtKB-KW"/>
</dbReference>
<evidence type="ECO:0000256" key="2">
    <source>
        <dbReference type="ARBA" id="ARBA00010313"/>
    </source>
</evidence>
<dbReference type="InterPro" id="IPR033757">
    <property type="entry name" value="WTAP"/>
</dbReference>